<dbReference type="Pfam" id="PF13362">
    <property type="entry name" value="Toprim_3"/>
    <property type="match status" value="1"/>
</dbReference>
<proteinExistence type="predicted"/>
<keyword evidence="9" id="KW-0614">Plasmid</keyword>
<dbReference type="GO" id="GO:0003677">
    <property type="term" value="F:DNA binding"/>
    <property type="evidence" value="ECO:0007669"/>
    <property type="project" value="InterPro"/>
</dbReference>
<dbReference type="GO" id="GO:1990077">
    <property type="term" value="C:primosome complex"/>
    <property type="evidence" value="ECO:0007669"/>
    <property type="project" value="UniProtKB-KW"/>
</dbReference>
<dbReference type="GO" id="GO:0000428">
    <property type="term" value="C:DNA-directed RNA polymerase complex"/>
    <property type="evidence" value="ECO:0007669"/>
    <property type="project" value="UniProtKB-KW"/>
</dbReference>
<dbReference type="AlphaFoldDB" id="A0A6P1GRJ0"/>
<keyword evidence="4" id="KW-0548">Nucleotidyltransferase</keyword>
<dbReference type="GO" id="GO:0016779">
    <property type="term" value="F:nucleotidyltransferase activity"/>
    <property type="evidence" value="ECO:0007669"/>
    <property type="project" value="UniProtKB-KW"/>
</dbReference>
<evidence type="ECO:0000256" key="1">
    <source>
        <dbReference type="ARBA" id="ARBA00022478"/>
    </source>
</evidence>
<dbReference type="SUPFAM" id="SSF57783">
    <property type="entry name" value="Zinc beta-ribbon"/>
    <property type="match status" value="1"/>
</dbReference>
<dbReference type="GO" id="GO:0006269">
    <property type="term" value="P:DNA replication, synthesis of primer"/>
    <property type="evidence" value="ECO:0007669"/>
    <property type="project" value="UniProtKB-KW"/>
</dbReference>
<protein>
    <submittedName>
        <fullName evidence="9">Uncharacterized protein</fullName>
    </submittedName>
</protein>
<accession>A0A6P1GRJ0</accession>
<evidence type="ECO:0000313" key="10">
    <source>
        <dbReference type="Proteomes" id="UP000464086"/>
    </source>
</evidence>
<dbReference type="InterPro" id="IPR006171">
    <property type="entry name" value="TOPRIM_dom"/>
</dbReference>
<keyword evidence="5" id="KW-0235">DNA replication</keyword>
<dbReference type="Proteomes" id="UP000464086">
    <property type="component" value="Plasmid unnamed4"/>
</dbReference>
<sequence length="283" mass="30626">MNLTVTAAAKEVVKRLNGRWHGSYGKARCPAHQDSSPSLSITPGRSAVLFHCFAGCSQAEIMAALSTHGGYVRPTERDTAPATRRDLAPLARELWDKARPLSGTPAQRYLDSRRIGHSIIGRYDPAALTYEGGKRLRLPALLLPIIERRQLVALARVFVDEGGRKHPRLADPKRTLGDPRGGAVPIGQIEGGHLNLAEGFEDAESVVAKFGLPGCWSVSGSELYARVHIPDRIRTITIYSQHGKAARIGIEKAEANLTANGRTVEVITPPPGGDWNDAWRAAA</sequence>
<evidence type="ECO:0000256" key="5">
    <source>
        <dbReference type="ARBA" id="ARBA00022705"/>
    </source>
</evidence>
<feature type="domain" description="DUF7146" evidence="8">
    <location>
        <begin position="88"/>
        <end position="185"/>
    </location>
</feature>
<organism evidence="9 10">
    <name type="scientific">Sphingobium yanoikuyae</name>
    <name type="common">Sphingomonas yanoikuyae</name>
    <dbReference type="NCBI Taxonomy" id="13690"/>
    <lineage>
        <taxon>Bacteria</taxon>
        <taxon>Pseudomonadati</taxon>
        <taxon>Pseudomonadota</taxon>
        <taxon>Alphaproteobacteria</taxon>
        <taxon>Sphingomonadales</taxon>
        <taxon>Sphingomonadaceae</taxon>
        <taxon>Sphingobium</taxon>
    </lineage>
</organism>
<dbReference type="Gene3D" id="3.90.580.10">
    <property type="entry name" value="Zinc finger, CHC2-type domain"/>
    <property type="match status" value="1"/>
</dbReference>
<dbReference type="GO" id="GO:0008270">
    <property type="term" value="F:zinc ion binding"/>
    <property type="evidence" value="ECO:0007669"/>
    <property type="project" value="InterPro"/>
</dbReference>
<evidence type="ECO:0000256" key="2">
    <source>
        <dbReference type="ARBA" id="ARBA00022515"/>
    </source>
</evidence>
<evidence type="ECO:0000259" key="7">
    <source>
        <dbReference type="Pfam" id="PF13362"/>
    </source>
</evidence>
<reference evidence="9 10" key="1">
    <citation type="submission" date="2019-12" db="EMBL/GenBank/DDBJ databases">
        <title>Functional and genomic insights into the Sphingobium yanoikuyae YC-JY1, a bacterium efficiently degrading bisphenol A.</title>
        <authorList>
            <person name="Jia Y."/>
            <person name="Li X."/>
            <person name="Wang J."/>
            <person name="Eltoukhy A."/>
            <person name="Lamraoui I."/>
            <person name="Yan Y."/>
        </authorList>
    </citation>
    <scope>NUCLEOTIDE SEQUENCE [LARGE SCALE GENOMIC DNA]</scope>
    <source>
        <strain evidence="9 10">YC-JY1</strain>
        <plasmid evidence="9 10">unnamed4</plasmid>
    </source>
</reference>
<evidence type="ECO:0000259" key="8">
    <source>
        <dbReference type="Pfam" id="PF23639"/>
    </source>
</evidence>
<keyword evidence="1" id="KW-0240">DNA-directed RNA polymerase</keyword>
<evidence type="ECO:0000256" key="6">
    <source>
        <dbReference type="ARBA" id="ARBA00023163"/>
    </source>
</evidence>
<feature type="domain" description="Toprim" evidence="7">
    <location>
        <begin position="195"/>
        <end position="281"/>
    </location>
</feature>
<keyword evidence="6" id="KW-0804">Transcription</keyword>
<keyword evidence="2" id="KW-0639">Primosome</keyword>
<gene>
    <name evidence="9" type="ORF">GS397_27685</name>
</gene>
<keyword evidence="3" id="KW-0808">Transferase</keyword>
<dbReference type="InterPro" id="IPR055570">
    <property type="entry name" value="DUF7146"/>
</dbReference>
<name>A0A6P1GRJ0_SPHYA</name>
<dbReference type="InterPro" id="IPR036977">
    <property type="entry name" value="DNA_primase_Znf_CHC2"/>
</dbReference>
<geneLocation type="plasmid" evidence="9">
    <name>unnamed4</name>
</geneLocation>
<evidence type="ECO:0000313" key="9">
    <source>
        <dbReference type="EMBL" id="QHD70883.1"/>
    </source>
</evidence>
<dbReference type="EMBL" id="CP047222">
    <property type="protein sequence ID" value="QHD70883.1"/>
    <property type="molecule type" value="Genomic_DNA"/>
</dbReference>
<evidence type="ECO:0000256" key="3">
    <source>
        <dbReference type="ARBA" id="ARBA00022679"/>
    </source>
</evidence>
<dbReference type="Pfam" id="PF23639">
    <property type="entry name" value="DUF7146"/>
    <property type="match status" value="1"/>
</dbReference>
<evidence type="ECO:0000256" key="4">
    <source>
        <dbReference type="ARBA" id="ARBA00022695"/>
    </source>
</evidence>